<evidence type="ECO:0000256" key="7">
    <source>
        <dbReference type="SAM" id="Phobius"/>
    </source>
</evidence>
<evidence type="ECO:0000256" key="1">
    <source>
        <dbReference type="ARBA" id="ARBA00004651"/>
    </source>
</evidence>
<keyword evidence="9" id="KW-1185">Reference proteome</keyword>
<proteinExistence type="inferred from homology"/>
<evidence type="ECO:0000313" key="8">
    <source>
        <dbReference type="EMBL" id="TLP55730.1"/>
    </source>
</evidence>
<dbReference type="OrthoDB" id="9808524at2"/>
<protein>
    <submittedName>
        <fullName evidence="8">DoxX family protein</fullName>
    </submittedName>
</protein>
<feature type="transmembrane region" description="Helical" evidence="7">
    <location>
        <begin position="87"/>
        <end position="111"/>
    </location>
</feature>
<sequence>MSDTTSDAAGIKVLTCTFGVCTPTCARLPTAGRRIRRQCEARNAVILHGLYSPEPNFRRPVLSFLFFTTKKVVSVKIGQISGPVLSLFRVVTGLLFVCHGVSSIFGVLGGIDGKGQVLPTGSWPGWWGAAIQLVFGTLVLLGLFTRVSAVLCSGSMAYAYFTVHAPQDLFPLLNGGEAAAMFCWSFFLIAVFGPGSWALDTLIHRMRRRDVEAYAPAAA</sequence>
<keyword evidence="3" id="KW-1003">Cell membrane</keyword>
<dbReference type="InterPro" id="IPR032808">
    <property type="entry name" value="DoxX"/>
</dbReference>
<gene>
    <name evidence="8" type="ORF">FED44_25175</name>
</gene>
<evidence type="ECO:0000256" key="3">
    <source>
        <dbReference type="ARBA" id="ARBA00022475"/>
    </source>
</evidence>
<feature type="transmembrane region" description="Helical" evidence="7">
    <location>
        <begin position="123"/>
        <end position="141"/>
    </location>
</feature>
<dbReference type="Pfam" id="PF07681">
    <property type="entry name" value="DoxX"/>
    <property type="match status" value="1"/>
</dbReference>
<keyword evidence="5 7" id="KW-1133">Transmembrane helix</keyword>
<comment type="similarity">
    <text evidence="2">Belongs to the DoxX family.</text>
</comment>
<dbReference type="PANTHER" id="PTHR33452">
    <property type="entry name" value="OXIDOREDUCTASE CATD-RELATED"/>
    <property type="match status" value="1"/>
</dbReference>
<reference evidence="8" key="1">
    <citation type="submission" date="2019-05" db="EMBL/GenBank/DDBJ databases">
        <title>Isolation, diversity and antifungal activity of Actinobacteria from wheat.</title>
        <authorList>
            <person name="Yu B."/>
        </authorList>
    </citation>
    <scope>NUCLEOTIDE SEQUENCE [LARGE SCALE GENOMIC DNA]</scope>
    <source>
        <strain evidence="8">NEAU-HEGS1-5</strain>
    </source>
</reference>
<dbReference type="AlphaFoldDB" id="A0A5R8YQK2"/>
<keyword evidence="6 7" id="KW-0472">Membrane</keyword>
<name>A0A5R8YQK2_9ACTN</name>
<evidence type="ECO:0000256" key="5">
    <source>
        <dbReference type="ARBA" id="ARBA00022989"/>
    </source>
</evidence>
<evidence type="ECO:0000313" key="9">
    <source>
        <dbReference type="Proteomes" id="UP000309033"/>
    </source>
</evidence>
<evidence type="ECO:0000256" key="2">
    <source>
        <dbReference type="ARBA" id="ARBA00006679"/>
    </source>
</evidence>
<dbReference type="GO" id="GO:0005886">
    <property type="term" value="C:plasma membrane"/>
    <property type="evidence" value="ECO:0007669"/>
    <property type="project" value="UniProtKB-SubCell"/>
</dbReference>
<comment type="subcellular location">
    <subcellularLocation>
        <location evidence="1">Cell membrane</location>
        <topology evidence="1">Multi-pass membrane protein</topology>
    </subcellularLocation>
</comment>
<accession>A0A5R8YQK2</accession>
<evidence type="ECO:0000256" key="6">
    <source>
        <dbReference type="ARBA" id="ARBA00023136"/>
    </source>
</evidence>
<evidence type="ECO:0000256" key="4">
    <source>
        <dbReference type="ARBA" id="ARBA00022692"/>
    </source>
</evidence>
<keyword evidence="4 7" id="KW-0812">Transmembrane</keyword>
<feature type="transmembrane region" description="Helical" evidence="7">
    <location>
        <begin position="178"/>
        <end position="199"/>
    </location>
</feature>
<comment type="caution">
    <text evidence="8">The sequence shown here is derived from an EMBL/GenBank/DDBJ whole genome shotgun (WGS) entry which is preliminary data.</text>
</comment>
<feature type="transmembrane region" description="Helical" evidence="7">
    <location>
        <begin position="148"/>
        <end position="166"/>
    </location>
</feature>
<dbReference type="Proteomes" id="UP000309033">
    <property type="component" value="Unassembled WGS sequence"/>
</dbReference>
<dbReference type="PANTHER" id="PTHR33452:SF4">
    <property type="entry name" value="BLL4328 PROTEIN"/>
    <property type="match status" value="1"/>
</dbReference>
<organism evidence="8 9">
    <name type="scientific">Microbispora triticiradicis</name>
    <dbReference type="NCBI Taxonomy" id="2200763"/>
    <lineage>
        <taxon>Bacteria</taxon>
        <taxon>Bacillati</taxon>
        <taxon>Actinomycetota</taxon>
        <taxon>Actinomycetes</taxon>
        <taxon>Streptosporangiales</taxon>
        <taxon>Streptosporangiaceae</taxon>
        <taxon>Microbispora</taxon>
    </lineage>
</organism>
<dbReference type="InterPro" id="IPR051907">
    <property type="entry name" value="DoxX-like_oxidoreductase"/>
</dbReference>
<dbReference type="EMBL" id="VANP01000010">
    <property type="protein sequence ID" value="TLP55730.1"/>
    <property type="molecule type" value="Genomic_DNA"/>
</dbReference>